<gene>
    <name evidence="2" type="ORF">FOMPIDRAFT_95269</name>
</gene>
<dbReference type="HOGENOM" id="CLU_559015_0_0_1"/>
<feature type="compositionally biased region" description="Basic residues" evidence="1">
    <location>
        <begin position="446"/>
        <end position="459"/>
    </location>
</feature>
<keyword evidence="3" id="KW-1185">Reference proteome</keyword>
<feature type="compositionally biased region" description="Acidic residues" evidence="1">
    <location>
        <begin position="429"/>
        <end position="442"/>
    </location>
</feature>
<proteinExistence type="predicted"/>
<feature type="compositionally biased region" description="Acidic residues" evidence="1">
    <location>
        <begin position="464"/>
        <end position="473"/>
    </location>
</feature>
<dbReference type="eggNOG" id="ENOG502QVXD">
    <property type="taxonomic scope" value="Eukaryota"/>
</dbReference>
<dbReference type="OrthoDB" id="3231544at2759"/>
<reference evidence="2 3" key="1">
    <citation type="journal article" date="2012" name="Science">
        <title>The Paleozoic origin of enzymatic lignin decomposition reconstructed from 31 fungal genomes.</title>
        <authorList>
            <person name="Floudas D."/>
            <person name="Binder M."/>
            <person name="Riley R."/>
            <person name="Barry K."/>
            <person name="Blanchette R.A."/>
            <person name="Henrissat B."/>
            <person name="Martinez A.T."/>
            <person name="Otillar R."/>
            <person name="Spatafora J.W."/>
            <person name="Yadav J.S."/>
            <person name="Aerts A."/>
            <person name="Benoit I."/>
            <person name="Boyd A."/>
            <person name="Carlson A."/>
            <person name="Copeland A."/>
            <person name="Coutinho P.M."/>
            <person name="de Vries R.P."/>
            <person name="Ferreira P."/>
            <person name="Findley K."/>
            <person name="Foster B."/>
            <person name="Gaskell J."/>
            <person name="Glotzer D."/>
            <person name="Gorecki P."/>
            <person name="Heitman J."/>
            <person name="Hesse C."/>
            <person name="Hori C."/>
            <person name="Igarashi K."/>
            <person name="Jurgens J.A."/>
            <person name="Kallen N."/>
            <person name="Kersten P."/>
            <person name="Kohler A."/>
            <person name="Kuees U."/>
            <person name="Kumar T.K.A."/>
            <person name="Kuo A."/>
            <person name="LaButti K."/>
            <person name="Larrondo L.F."/>
            <person name="Lindquist E."/>
            <person name="Ling A."/>
            <person name="Lombard V."/>
            <person name="Lucas S."/>
            <person name="Lundell T."/>
            <person name="Martin R."/>
            <person name="McLaughlin D.J."/>
            <person name="Morgenstern I."/>
            <person name="Morin E."/>
            <person name="Murat C."/>
            <person name="Nagy L.G."/>
            <person name="Nolan M."/>
            <person name="Ohm R.A."/>
            <person name="Patyshakuliyeva A."/>
            <person name="Rokas A."/>
            <person name="Ruiz-Duenas F.J."/>
            <person name="Sabat G."/>
            <person name="Salamov A."/>
            <person name="Samejima M."/>
            <person name="Schmutz J."/>
            <person name="Slot J.C."/>
            <person name="St John F."/>
            <person name="Stenlid J."/>
            <person name="Sun H."/>
            <person name="Sun S."/>
            <person name="Syed K."/>
            <person name="Tsang A."/>
            <person name="Wiebenga A."/>
            <person name="Young D."/>
            <person name="Pisabarro A."/>
            <person name="Eastwood D.C."/>
            <person name="Martin F."/>
            <person name="Cullen D."/>
            <person name="Grigoriev I.V."/>
            <person name="Hibbett D.S."/>
        </authorList>
    </citation>
    <scope>NUCLEOTIDE SEQUENCE</scope>
    <source>
        <strain evidence="3">FP-58527</strain>
    </source>
</reference>
<dbReference type="EMBL" id="KE504187">
    <property type="protein sequence ID" value="EPS96586.1"/>
    <property type="molecule type" value="Genomic_DNA"/>
</dbReference>
<evidence type="ECO:0000256" key="1">
    <source>
        <dbReference type="SAM" id="MobiDB-lite"/>
    </source>
</evidence>
<dbReference type="AlphaFoldDB" id="S8DTN0"/>
<evidence type="ECO:0000313" key="3">
    <source>
        <dbReference type="Proteomes" id="UP000015241"/>
    </source>
</evidence>
<dbReference type="Proteomes" id="UP000015241">
    <property type="component" value="Unassembled WGS sequence"/>
</dbReference>
<protein>
    <submittedName>
        <fullName evidence="2">Uncharacterized protein</fullName>
    </submittedName>
</protein>
<organism evidence="2 3">
    <name type="scientific">Fomitopsis schrenkii</name>
    <name type="common">Brown rot fungus</name>
    <dbReference type="NCBI Taxonomy" id="2126942"/>
    <lineage>
        <taxon>Eukaryota</taxon>
        <taxon>Fungi</taxon>
        <taxon>Dikarya</taxon>
        <taxon>Basidiomycota</taxon>
        <taxon>Agaricomycotina</taxon>
        <taxon>Agaricomycetes</taxon>
        <taxon>Polyporales</taxon>
        <taxon>Fomitopsis</taxon>
    </lineage>
</organism>
<accession>S8DTN0</accession>
<feature type="region of interest" description="Disordered" evidence="1">
    <location>
        <begin position="288"/>
        <end position="488"/>
    </location>
</feature>
<evidence type="ECO:0000313" key="2">
    <source>
        <dbReference type="EMBL" id="EPS96586.1"/>
    </source>
</evidence>
<sequence length="488" mass="55181">MRPKRLEEILDELAAAKGITDARSRISLYQTAAKQLHEELTEDEIKEFTDIATQWNGNGAPPEEQRKYFAKHGADIAKEFATAAFKHAGMRVLMLVAVPMEGEQVGVTTFDFNDSLPMDGEGTMPKKFTEMYPNWKKDARGMYEMFREYAEKVMVDAGGGDEEDDVKTIAPIQWQYDEEGFPKLLSRRDEIWDTPAGARRFLWAFVTETYRRATEKPHIRVPWLALHNTPEHFIEKKYLPPDAKFSNPEHMTNADVEAFIAHWQERKRDVPDKPVFCFKVYRDGNGKVRSVKTRPVPKTSKRKGKGKAATPSAPPKAGSSRRKDTSSENSYDEGLEREHESPIDDEGDEELDRHPSDTEDYDAATLRMRAEMSKTLQSLEVDREVVAAARNARPDKGKKRASPQRSVRQGTKKAEPSGKRNRAQRSDDDTSGEEQDTSSDDEPPAKRPRPRPRAVYGKKKQVEEVAEEGEVLTEAEGPAVGVNTGEQA</sequence>
<dbReference type="InParanoid" id="S8DTN0"/>
<feature type="compositionally biased region" description="Basic and acidic residues" evidence="1">
    <location>
        <begin position="412"/>
        <end position="428"/>
    </location>
</feature>
<name>S8DTN0_FOMSC</name>